<dbReference type="Pfam" id="PF13439">
    <property type="entry name" value="Glyco_transf_4"/>
    <property type="match status" value="1"/>
</dbReference>
<protein>
    <submittedName>
        <fullName evidence="4">Glycosyl transferase, group 1 family protein</fullName>
        <ecNumber evidence="4">2.4.1.345</ecNumber>
    </submittedName>
    <submittedName>
        <fullName evidence="3">Glycosyltransferase family 1 protein</fullName>
    </submittedName>
</protein>
<keyword evidence="6" id="KW-1185">Reference proteome</keyword>
<keyword evidence="4" id="KW-0328">Glycosyltransferase</keyword>
<dbReference type="PANTHER" id="PTHR45947:SF3">
    <property type="entry name" value="SULFOQUINOVOSYL TRANSFERASE SQD2"/>
    <property type="match status" value="1"/>
</dbReference>
<keyword evidence="4" id="KW-0808">Transferase</keyword>
<dbReference type="InterPro" id="IPR050194">
    <property type="entry name" value="Glycosyltransferase_grp1"/>
</dbReference>
<evidence type="ECO:0000313" key="6">
    <source>
        <dbReference type="Proteomes" id="UP000626180"/>
    </source>
</evidence>
<name>A0A2X2EBA1_PSELU</name>
<accession>A0A2X2EBA1</accession>
<dbReference type="InterPro" id="IPR001296">
    <property type="entry name" value="Glyco_trans_1"/>
</dbReference>
<organism evidence="4 5">
    <name type="scientific">Pseudomonas luteola</name>
    <dbReference type="NCBI Taxonomy" id="47886"/>
    <lineage>
        <taxon>Bacteria</taxon>
        <taxon>Pseudomonadati</taxon>
        <taxon>Pseudomonadota</taxon>
        <taxon>Gammaproteobacteria</taxon>
        <taxon>Pseudomonadales</taxon>
        <taxon>Pseudomonadaceae</taxon>
        <taxon>Pseudomonas</taxon>
    </lineage>
</organism>
<dbReference type="RefSeq" id="WP_010795246.1">
    <property type="nucleotide sequence ID" value="NZ_CP044086.1"/>
</dbReference>
<dbReference type="Pfam" id="PF00534">
    <property type="entry name" value="Glycos_transf_1"/>
    <property type="match status" value="1"/>
</dbReference>
<dbReference type="EC" id="2.4.1.345" evidence="4"/>
<dbReference type="EMBL" id="UAUF01000009">
    <property type="protein sequence ID" value="SPZ03910.1"/>
    <property type="molecule type" value="Genomic_DNA"/>
</dbReference>
<dbReference type="SUPFAM" id="SSF53756">
    <property type="entry name" value="UDP-Glycosyltransferase/glycogen phosphorylase"/>
    <property type="match status" value="1"/>
</dbReference>
<dbReference type="EMBL" id="JADMCD010000002">
    <property type="protein sequence ID" value="MBF8640202.1"/>
    <property type="molecule type" value="Genomic_DNA"/>
</dbReference>
<reference evidence="4 5" key="1">
    <citation type="submission" date="2018-06" db="EMBL/GenBank/DDBJ databases">
        <authorList>
            <consortium name="Pathogen Informatics"/>
            <person name="Doyle S."/>
        </authorList>
    </citation>
    <scope>NUCLEOTIDE SEQUENCE [LARGE SCALE GENOMIC DNA]</scope>
    <source>
        <strain evidence="4 5">NCTC11842</strain>
    </source>
</reference>
<evidence type="ECO:0000313" key="4">
    <source>
        <dbReference type="EMBL" id="SPZ03910.1"/>
    </source>
</evidence>
<gene>
    <name evidence="4" type="primary">pimC</name>
    <name evidence="3" type="ORF">IRZ65_05875</name>
    <name evidence="4" type="ORF">NCTC11842_01251</name>
</gene>
<dbReference type="Proteomes" id="UP000626180">
    <property type="component" value="Unassembled WGS sequence"/>
</dbReference>
<dbReference type="Proteomes" id="UP000250443">
    <property type="component" value="Unassembled WGS sequence"/>
</dbReference>
<dbReference type="AlphaFoldDB" id="A0A2X2EBA1"/>
<evidence type="ECO:0000259" key="2">
    <source>
        <dbReference type="Pfam" id="PF13439"/>
    </source>
</evidence>
<reference evidence="3 6" key="2">
    <citation type="submission" date="2020-10" db="EMBL/GenBank/DDBJ databases">
        <title>Genome sequences of Pseudomonas isolates.</title>
        <authorList>
            <person name="Wessels L."/>
            <person name="Reich F."/>
            <person name="Hammerl J."/>
        </authorList>
    </citation>
    <scope>NUCLEOTIDE SEQUENCE [LARGE SCALE GENOMIC DNA]</scope>
    <source>
        <strain evidence="3 6">20-MO00624-0</strain>
    </source>
</reference>
<evidence type="ECO:0000259" key="1">
    <source>
        <dbReference type="Pfam" id="PF00534"/>
    </source>
</evidence>
<dbReference type="CDD" id="cd03814">
    <property type="entry name" value="GT4-like"/>
    <property type="match status" value="1"/>
</dbReference>
<dbReference type="PANTHER" id="PTHR45947">
    <property type="entry name" value="SULFOQUINOVOSYL TRANSFERASE SQD2"/>
    <property type="match status" value="1"/>
</dbReference>
<feature type="domain" description="Glycosyl transferase family 1" evidence="1">
    <location>
        <begin position="187"/>
        <end position="327"/>
    </location>
</feature>
<feature type="domain" description="Glycosyltransferase subfamily 4-like N-terminal" evidence="2">
    <location>
        <begin position="15"/>
        <end position="176"/>
    </location>
</feature>
<dbReference type="InterPro" id="IPR028098">
    <property type="entry name" value="Glyco_trans_4-like_N"/>
</dbReference>
<proteinExistence type="predicted"/>
<dbReference type="GO" id="GO:0043750">
    <property type="term" value="F:phosphatidylinositol alpha-mannosyltransferase activity"/>
    <property type="evidence" value="ECO:0007669"/>
    <property type="project" value="UniProtKB-EC"/>
</dbReference>
<evidence type="ECO:0000313" key="3">
    <source>
        <dbReference type="EMBL" id="MBF8640202.1"/>
    </source>
</evidence>
<sequence length="371" mass="41011">MHIADMTMFYAPASGGVRTYIDAKHRRLRRYPGVQHSVLVPGESYRQNGGIYEIPSPPLPFGKGYRFPVRRGPWRNVLHELQPDLIEVGDPYMTAWAALDAGRRLDVPVIGFYHSDLPLLASNRLGTWFGSNMSTYIARLYRSFDRVLAPSKVMVEKLERMGVSNVYVQPLGVDLETFHPSLRDPHLKRELGLDESTRLMVFAGRGSREKNLPILLETARQLGKPYHLLLVGSNMPSHVPDNVTVMNGFRPASEVARLVASCDVLLHAGHQETFGLVALEAMACGIPVVAVKAGALAEIVPFNTGRLCQPHDPASMAATVRELFEDDARLVGRQARQHVEAHHAWDTVVAGLLSHYHAVLGTSEMPVAAHG</sequence>
<evidence type="ECO:0000313" key="5">
    <source>
        <dbReference type="Proteomes" id="UP000250443"/>
    </source>
</evidence>
<dbReference type="Gene3D" id="3.40.50.2000">
    <property type="entry name" value="Glycogen Phosphorylase B"/>
    <property type="match status" value="2"/>
</dbReference>